<dbReference type="EMBL" id="CP008884">
    <property type="protein sequence ID" value="AIF48204.1"/>
    <property type="molecule type" value="Genomic_DNA"/>
</dbReference>
<keyword evidence="1" id="KW-0472">Membrane</keyword>
<keyword evidence="1" id="KW-0812">Transmembrane</keyword>
<dbReference type="PATRIC" id="fig|1217721.7.peg.2792"/>
<accession>A0A075K1W7</accession>
<organism evidence="2 3">
    <name type="scientific">Dyella japonica A8</name>
    <dbReference type="NCBI Taxonomy" id="1217721"/>
    <lineage>
        <taxon>Bacteria</taxon>
        <taxon>Pseudomonadati</taxon>
        <taxon>Pseudomonadota</taxon>
        <taxon>Gammaproteobacteria</taxon>
        <taxon>Lysobacterales</taxon>
        <taxon>Rhodanobacteraceae</taxon>
        <taxon>Dyella</taxon>
    </lineage>
</organism>
<evidence type="ECO:0000313" key="3">
    <source>
        <dbReference type="Proteomes" id="UP000027987"/>
    </source>
</evidence>
<dbReference type="STRING" id="1217721.HY57_13540"/>
<gene>
    <name evidence="2" type="ORF">HY57_13540</name>
</gene>
<dbReference type="Proteomes" id="UP000027987">
    <property type="component" value="Chromosome"/>
</dbReference>
<evidence type="ECO:0008006" key="4">
    <source>
        <dbReference type="Google" id="ProtNLM"/>
    </source>
</evidence>
<name>A0A075K1W7_9GAMM</name>
<dbReference type="KEGG" id="dja:HY57_13540"/>
<proteinExistence type="predicted"/>
<keyword evidence="3" id="KW-1185">Reference proteome</keyword>
<sequence length="176" mass="19329">MNILVFGAESSSSASNVIAIFALLVSIASIIATIILNRRQERRGYMDQFWFREVFARSCVDPVIQFREKWEQKLAAIGATPVAQKAGRALVSDLSSDATRLLQSLWIAKLFEGDFYSFCEERLEQMEDEFAQALGSSQLRGGRGTTSPLIDDVTSACAAILHRAAALHGSGLRIVT</sequence>
<dbReference type="AlphaFoldDB" id="A0A075K1W7"/>
<evidence type="ECO:0000256" key="1">
    <source>
        <dbReference type="SAM" id="Phobius"/>
    </source>
</evidence>
<keyword evidence="1" id="KW-1133">Transmembrane helix</keyword>
<protein>
    <recommendedName>
        <fullName evidence="4">DUF4760 domain-containing protein</fullName>
    </recommendedName>
</protein>
<dbReference type="HOGENOM" id="CLU_1522834_0_0_6"/>
<reference evidence="2 3" key="1">
    <citation type="submission" date="2014-07" db="EMBL/GenBank/DDBJ databases">
        <title>Complete Genome Sequence of Dyella japonica Strain A8 Isolated from Malaysian Tropical Soil.</title>
        <authorList>
            <person name="Hui R.K.H."/>
            <person name="Chen J.-W."/>
            <person name="Chan K.-G."/>
            <person name="Leung F.C.C."/>
        </authorList>
    </citation>
    <scope>NUCLEOTIDE SEQUENCE [LARGE SCALE GENOMIC DNA]</scope>
    <source>
        <strain evidence="2 3">A8</strain>
    </source>
</reference>
<dbReference type="RefSeq" id="WP_019467540.1">
    <property type="nucleotide sequence ID" value="NZ_ALOY01000184.1"/>
</dbReference>
<evidence type="ECO:0000313" key="2">
    <source>
        <dbReference type="EMBL" id="AIF48204.1"/>
    </source>
</evidence>
<feature type="transmembrane region" description="Helical" evidence="1">
    <location>
        <begin position="17"/>
        <end position="36"/>
    </location>
</feature>